<sequence>MLNVLKSMFGGPSHAEMKKLVEEKGAVVVDVRTKGEFQAGNAPGSVNIPLTDLIGKVVEIKSWNKPVVLCCLSGGRASKALGVLKSNGVEAYNAGCWQNVI</sequence>
<dbReference type="InterPro" id="IPR001763">
    <property type="entry name" value="Rhodanese-like_dom"/>
</dbReference>
<dbReference type="SUPFAM" id="SSF52821">
    <property type="entry name" value="Rhodanese/Cell cycle control phosphatase"/>
    <property type="match status" value="1"/>
</dbReference>
<dbReference type="AlphaFoldDB" id="A0AAU9DAB3"/>
<dbReference type="InterPro" id="IPR050229">
    <property type="entry name" value="GlpE_sulfurtransferase"/>
</dbReference>
<proteinExistence type="predicted"/>
<feature type="domain" description="Rhodanese" evidence="1">
    <location>
        <begin position="22"/>
        <end position="97"/>
    </location>
</feature>
<accession>A0AAU9DAB3</accession>
<dbReference type="Proteomes" id="UP001348817">
    <property type="component" value="Chromosome"/>
</dbReference>
<dbReference type="Gene3D" id="3.40.250.10">
    <property type="entry name" value="Rhodanese-like domain"/>
    <property type="match status" value="1"/>
</dbReference>
<dbReference type="PANTHER" id="PTHR43031:SF1">
    <property type="entry name" value="PYRIDINE NUCLEOTIDE-DISULPHIDE OXIDOREDUCTASE"/>
    <property type="match status" value="1"/>
</dbReference>
<evidence type="ECO:0000313" key="3">
    <source>
        <dbReference type="Proteomes" id="UP001348817"/>
    </source>
</evidence>
<dbReference type="RefSeq" id="WP_338394454.1">
    <property type="nucleotide sequence ID" value="NZ_AP025314.1"/>
</dbReference>
<keyword evidence="3" id="KW-1185">Reference proteome</keyword>
<dbReference type="PANTHER" id="PTHR43031">
    <property type="entry name" value="FAD-DEPENDENT OXIDOREDUCTASE"/>
    <property type="match status" value="1"/>
</dbReference>
<dbReference type="EMBL" id="AP025314">
    <property type="protein sequence ID" value="BDD09240.1"/>
    <property type="molecule type" value="Genomic_DNA"/>
</dbReference>
<dbReference type="InterPro" id="IPR036873">
    <property type="entry name" value="Rhodanese-like_dom_sf"/>
</dbReference>
<dbReference type="PROSITE" id="PS50206">
    <property type="entry name" value="RHODANESE_3"/>
    <property type="match status" value="1"/>
</dbReference>
<dbReference type="KEGG" id="fax:FUAX_16720"/>
<gene>
    <name evidence="2" type="ORF">FUAX_16720</name>
</gene>
<dbReference type="Pfam" id="PF00581">
    <property type="entry name" value="Rhodanese"/>
    <property type="match status" value="1"/>
</dbReference>
<organism evidence="2 3">
    <name type="scientific">Fulvitalea axinellae</name>
    <dbReference type="NCBI Taxonomy" id="1182444"/>
    <lineage>
        <taxon>Bacteria</taxon>
        <taxon>Pseudomonadati</taxon>
        <taxon>Bacteroidota</taxon>
        <taxon>Cytophagia</taxon>
        <taxon>Cytophagales</taxon>
        <taxon>Persicobacteraceae</taxon>
        <taxon>Fulvitalea</taxon>
    </lineage>
</organism>
<evidence type="ECO:0000313" key="2">
    <source>
        <dbReference type="EMBL" id="BDD09240.1"/>
    </source>
</evidence>
<protein>
    <recommendedName>
        <fullName evidence="1">Rhodanese domain-containing protein</fullName>
    </recommendedName>
</protein>
<dbReference type="CDD" id="cd00158">
    <property type="entry name" value="RHOD"/>
    <property type="match status" value="1"/>
</dbReference>
<reference evidence="2 3" key="1">
    <citation type="submission" date="2021-12" db="EMBL/GenBank/DDBJ databases">
        <title>Genome sequencing of bacteria with rrn-lacking chromosome and rrn-plasmid.</title>
        <authorList>
            <person name="Anda M."/>
            <person name="Iwasaki W."/>
        </authorList>
    </citation>
    <scope>NUCLEOTIDE SEQUENCE [LARGE SCALE GENOMIC DNA]</scope>
    <source>
        <strain evidence="2 3">DSM 100852</strain>
    </source>
</reference>
<evidence type="ECO:0000259" key="1">
    <source>
        <dbReference type="PROSITE" id="PS50206"/>
    </source>
</evidence>
<name>A0AAU9DAB3_9BACT</name>
<dbReference type="SMART" id="SM00450">
    <property type="entry name" value="RHOD"/>
    <property type="match status" value="1"/>
</dbReference>